<dbReference type="Proteomes" id="UP000248925">
    <property type="component" value="Unassembled WGS sequence"/>
</dbReference>
<reference evidence="2 3" key="1">
    <citation type="journal article" date="2018" name="Sci. Rep.">
        <title>Rhizobium tumorigenes sp. nov., a novel plant tumorigenic bacterium isolated from cane gall tumors on thornless blackberry.</title>
        <authorList>
            <person name="Kuzmanovi N."/>
            <person name="Smalla K."/>
            <person name="Gronow S."/>
            <person name="PuBawska J."/>
        </authorList>
    </citation>
    <scope>NUCLEOTIDE SEQUENCE [LARGE SCALE GENOMIC DNA]</scope>
    <source>
        <strain evidence="2 3">CCBAU 85046</strain>
    </source>
</reference>
<comment type="caution">
    <text evidence="2">The sequence shown here is derived from an EMBL/GenBank/DDBJ whole genome shotgun (WGS) entry which is preliminary data.</text>
</comment>
<dbReference type="RefSeq" id="WP_111162743.1">
    <property type="nucleotide sequence ID" value="NZ_PCDP01000053.1"/>
</dbReference>
<sequence length="100" mass="10536">MRTIMLGLALVGIASPALAISTQVSTQISCSAIHALIQRDRAVILRYTSKSPPGLPIYDRAVADPVVCFGSGTGKRDYFPASDTNSCAVWVCAPGSDLRP</sequence>
<gene>
    <name evidence="2" type="ORF">CPY51_23905</name>
</gene>
<organism evidence="2 3">
    <name type="scientific">Rhizobium tubonense</name>
    <dbReference type="NCBI Taxonomy" id="484088"/>
    <lineage>
        <taxon>Bacteria</taxon>
        <taxon>Pseudomonadati</taxon>
        <taxon>Pseudomonadota</taxon>
        <taxon>Alphaproteobacteria</taxon>
        <taxon>Hyphomicrobiales</taxon>
        <taxon>Rhizobiaceae</taxon>
        <taxon>Rhizobium/Agrobacterium group</taxon>
        <taxon>Rhizobium</taxon>
    </lineage>
</organism>
<evidence type="ECO:0000256" key="1">
    <source>
        <dbReference type="SAM" id="SignalP"/>
    </source>
</evidence>
<keyword evidence="3" id="KW-1185">Reference proteome</keyword>
<name>A0A2W4CA37_9HYPH</name>
<keyword evidence="1" id="KW-0732">Signal</keyword>
<feature type="signal peptide" evidence="1">
    <location>
        <begin position="1"/>
        <end position="19"/>
    </location>
</feature>
<protein>
    <submittedName>
        <fullName evidence="2">Uncharacterized protein</fullName>
    </submittedName>
</protein>
<evidence type="ECO:0000313" key="2">
    <source>
        <dbReference type="EMBL" id="PZM10207.1"/>
    </source>
</evidence>
<proteinExistence type="predicted"/>
<dbReference type="AlphaFoldDB" id="A0A2W4CA37"/>
<dbReference type="OrthoDB" id="7870801at2"/>
<accession>A0A2W4CA37</accession>
<dbReference type="EMBL" id="PCDP01000053">
    <property type="protein sequence ID" value="PZM10207.1"/>
    <property type="molecule type" value="Genomic_DNA"/>
</dbReference>
<evidence type="ECO:0000313" key="3">
    <source>
        <dbReference type="Proteomes" id="UP000248925"/>
    </source>
</evidence>
<feature type="chain" id="PRO_5016051223" evidence="1">
    <location>
        <begin position="20"/>
        <end position="100"/>
    </location>
</feature>